<dbReference type="STRING" id="927083.DB32_008639"/>
<dbReference type="AlphaFoldDB" id="A0A0F6WAG8"/>
<evidence type="ECO:0000313" key="1">
    <source>
        <dbReference type="EMBL" id="AKF11490.1"/>
    </source>
</evidence>
<accession>A0A0F6WAG8</accession>
<gene>
    <name evidence="1" type="ORF">DB32_008639</name>
</gene>
<reference evidence="1 2" key="1">
    <citation type="submission" date="2015-03" db="EMBL/GenBank/DDBJ databases">
        <title>Genome assembly of Sandaracinus amylolyticus DSM 53668.</title>
        <authorList>
            <person name="Sharma G."/>
            <person name="Subramanian S."/>
        </authorList>
    </citation>
    <scope>NUCLEOTIDE SEQUENCE [LARGE SCALE GENOMIC DNA]</scope>
    <source>
        <strain evidence="1 2">DSM 53668</strain>
    </source>
</reference>
<name>A0A0F6WAG8_9BACT</name>
<organism evidence="1 2">
    <name type="scientific">Sandaracinus amylolyticus</name>
    <dbReference type="NCBI Taxonomy" id="927083"/>
    <lineage>
        <taxon>Bacteria</taxon>
        <taxon>Pseudomonadati</taxon>
        <taxon>Myxococcota</taxon>
        <taxon>Polyangia</taxon>
        <taxon>Polyangiales</taxon>
        <taxon>Sandaracinaceae</taxon>
        <taxon>Sandaracinus</taxon>
    </lineage>
</organism>
<evidence type="ECO:0000313" key="2">
    <source>
        <dbReference type="Proteomes" id="UP000034883"/>
    </source>
</evidence>
<dbReference type="KEGG" id="samy:DB32_008639"/>
<dbReference type="EMBL" id="CP011125">
    <property type="protein sequence ID" value="AKF11490.1"/>
    <property type="molecule type" value="Genomic_DNA"/>
</dbReference>
<evidence type="ECO:0008006" key="3">
    <source>
        <dbReference type="Google" id="ProtNLM"/>
    </source>
</evidence>
<dbReference type="Proteomes" id="UP000034883">
    <property type="component" value="Chromosome"/>
</dbReference>
<protein>
    <recommendedName>
        <fullName evidence="3">Cyclase/dehydrase</fullName>
    </recommendedName>
</protein>
<sequence length="160" mass="17555">MFRAYRDELPDFTAYLPNVRAIEVKSRTDEGAIATLHNVWHGGGDIPAPIVKVIGGESLSWDDFAKWDQSAWTCEWNIRTSVFTEAVTCSGKNTFIELGADRTRLEIVGDISIDVKKVKGVPSFLAGSIGKTVESFLVKQITANLTSVSDALTKYLQSKG</sequence>
<proteinExistence type="predicted"/>
<keyword evidence="2" id="KW-1185">Reference proteome</keyword>